<name>A0A0M0JX90_9EUKA</name>
<gene>
    <name evidence="1" type="ORF">Ctob_008195</name>
</gene>
<keyword evidence="2" id="KW-1185">Reference proteome</keyword>
<reference evidence="2" key="1">
    <citation type="journal article" date="2015" name="PLoS Genet.">
        <title>Genome Sequence and Transcriptome Analyses of Chrysochromulina tobin: Metabolic Tools for Enhanced Algal Fitness in the Prominent Order Prymnesiales (Haptophyceae).</title>
        <authorList>
            <person name="Hovde B.T."/>
            <person name="Deodato C.R."/>
            <person name="Hunsperger H.M."/>
            <person name="Ryken S.A."/>
            <person name="Yost W."/>
            <person name="Jha R.K."/>
            <person name="Patterson J."/>
            <person name="Monnat R.J. Jr."/>
            <person name="Barlow S.B."/>
            <person name="Starkenburg S.R."/>
            <person name="Cattolico R.A."/>
        </authorList>
    </citation>
    <scope>NUCLEOTIDE SEQUENCE</scope>
    <source>
        <strain evidence="2">CCMP291</strain>
    </source>
</reference>
<evidence type="ECO:0000313" key="1">
    <source>
        <dbReference type="EMBL" id="KOO31276.1"/>
    </source>
</evidence>
<protein>
    <submittedName>
        <fullName evidence="1">Uncharacterized protein</fullName>
    </submittedName>
</protein>
<sequence length="106" mass="12468">MRAFYFYLIFVYIHKLPQRNWLESYKSSNGKYKCGRSTFDREVFPMASALADIIEEIDYTWRLDPHNHALPPFDKYITGIVDTCPVPLACPNNFHLASLFFQVSLR</sequence>
<dbReference type="EMBL" id="JWZX01002051">
    <property type="protein sequence ID" value="KOO31276.1"/>
    <property type="molecule type" value="Genomic_DNA"/>
</dbReference>
<organism evidence="1 2">
    <name type="scientific">Chrysochromulina tobinii</name>
    <dbReference type="NCBI Taxonomy" id="1460289"/>
    <lineage>
        <taxon>Eukaryota</taxon>
        <taxon>Haptista</taxon>
        <taxon>Haptophyta</taxon>
        <taxon>Prymnesiophyceae</taxon>
        <taxon>Prymnesiales</taxon>
        <taxon>Chrysochromulinaceae</taxon>
        <taxon>Chrysochromulina</taxon>
    </lineage>
</organism>
<dbReference type="AlphaFoldDB" id="A0A0M0JX90"/>
<evidence type="ECO:0000313" key="2">
    <source>
        <dbReference type="Proteomes" id="UP000037460"/>
    </source>
</evidence>
<proteinExistence type="predicted"/>
<dbReference type="Proteomes" id="UP000037460">
    <property type="component" value="Unassembled WGS sequence"/>
</dbReference>
<accession>A0A0M0JX90</accession>
<comment type="caution">
    <text evidence="1">The sequence shown here is derived from an EMBL/GenBank/DDBJ whole genome shotgun (WGS) entry which is preliminary data.</text>
</comment>